<evidence type="ECO:0000313" key="2">
    <source>
        <dbReference type="Proteomes" id="UP000789375"/>
    </source>
</evidence>
<dbReference type="AlphaFoldDB" id="A0A9N9HXH2"/>
<sequence>DMLLICDTPAQDICIRKMQKLYHKQISSKTIRSTSYLSFNHRSDPKKNYLVFGTRNSNIGGSPYIVAVDLDGELIWVTLLDKHHHAIITQSATILMVMEFAKLDLKTGSAPPIDLENNLVYIATGNNYGVPLDVIILIIILTQFLHQHEYGRDKMVKKNGRNRCLDSFLS</sequence>
<organism evidence="1 2">
    <name type="scientific">Funneliformis mosseae</name>
    <name type="common">Endomycorrhizal fungus</name>
    <name type="synonym">Glomus mosseae</name>
    <dbReference type="NCBI Taxonomy" id="27381"/>
    <lineage>
        <taxon>Eukaryota</taxon>
        <taxon>Fungi</taxon>
        <taxon>Fungi incertae sedis</taxon>
        <taxon>Mucoromycota</taxon>
        <taxon>Glomeromycotina</taxon>
        <taxon>Glomeromycetes</taxon>
        <taxon>Glomerales</taxon>
        <taxon>Glomeraceae</taxon>
        <taxon>Funneliformis</taxon>
    </lineage>
</organism>
<accession>A0A9N9HXH2</accession>
<protein>
    <submittedName>
        <fullName evidence="1">12331_t:CDS:1</fullName>
    </submittedName>
</protein>
<gene>
    <name evidence="1" type="ORF">FMOSSE_LOCUS14312</name>
</gene>
<dbReference type="Proteomes" id="UP000789375">
    <property type="component" value="Unassembled WGS sequence"/>
</dbReference>
<keyword evidence="2" id="KW-1185">Reference proteome</keyword>
<name>A0A9N9HXH2_FUNMO</name>
<dbReference type="EMBL" id="CAJVPP010010587">
    <property type="protein sequence ID" value="CAG8710902.1"/>
    <property type="molecule type" value="Genomic_DNA"/>
</dbReference>
<comment type="caution">
    <text evidence="1">The sequence shown here is derived from an EMBL/GenBank/DDBJ whole genome shotgun (WGS) entry which is preliminary data.</text>
</comment>
<reference evidence="1" key="1">
    <citation type="submission" date="2021-06" db="EMBL/GenBank/DDBJ databases">
        <authorList>
            <person name="Kallberg Y."/>
            <person name="Tangrot J."/>
            <person name="Rosling A."/>
        </authorList>
    </citation>
    <scope>NUCLEOTIDE SEQUENCE</scope>
    <source>
        <strain evidence="1">87-6 pot B 2015</strain>
    </source>
</reference>
<dbReference type="InterPro" id="IPR011047">
    <property type="entry name" value="Quinoprotein_ADH-like_sf"/>
</dbReference>
<proteinExistence type="predicted"/>
<feature type="non-terminal residue" evidence="1">
    <location>
        <position position="1"/>
    </location>
</feature>
<dbReference type="SUPFAM" id="SSF50998">
    <property type="entry name" value="Quinoprotein alcohol dehydrogenase-like"/>
    <property type="match status" value="1"/>
</dbReference>
<evidence type="ECO:0000313" key="1">
    <source>
        <dbReference type="EMBL" id="CAG8710902.1"/>
    </source>
</evidence>